<feature type="domain" description="PAS" evidence="11">
    <location>
        <begin position="376"/>
        <end position="430"/>
    </location>
</feature>
<dbReference type="SUPFAM" id="SSF55785">
    <property type="entry name" value="PYP-like sensor domain (PAS domain)"/>
    <property type="match status" value="1"/>
</dbReference>
<dbReference type="Pfam" id="PF02518">
    <property type="entry name" value="HATPase_c"/>
    <property type="match status" value="1"/>
</dbReference>
<sequence length="730" mass="78633">MPLPSMPLATPNAPSPRRPLSLRLLLPLLPALATVLVLLVVLWANDSLVTRDLARRAHFRAEQTASVYADQVERVLTRRMAELELVARVASAAPSPQGEATREAMAYLQAHAPSLAGVALIGSDGQPLIALGDTAGLVWRTERLRPITAPQLMPPEALIRQTGAARASPWLAALTVPLKTGAFEGHLVSLLRSAYFDELREFALGDVAARREMELVLRARDGTVLLGPPAMTVGIGLSADSMDDAETVTVFLDAQGEELAVASRQVQSHDSTFKPGWETQAIQPMTAATRPALRLQESLLLWGLLAIALIGGAGMWLSRRLARPYDELLDAVARRQPMPLDGAPGAYLRAVSQALQQLDSAGGSVSDPLLARVLHDAQRLQTVLDQLPSPVYLLDAQGAVTYWNQQAEAVFGWSAKEALGQTVQKLLPGDVHAHGEASAQGDAPPFEARTRNRRGEELWCEWRLLALSDPTGQGLGQMALVRDISDRMRAEAALAQHQIELSELTQRLLQQEQQTSRRMAQTLHDQLGQTLSAIRLTFDALRPLWRSAEERQQTRAQSLDKMIGQANAEVRQALVELRPPLLEDEGLAMALENDINLRQPEAEPVALQLEVAGGAATQRWPANVEYAAFMVAREAVGNALLHADASLVQIRLSGGAGGLQLNVADNGIGLPADLAFGRPGHLGLVGMRERALAIGARLEFQPVAGGGLNISLRWAPSAIRASTPTGTLAP</sequence>
<dbReference type="SMART" id="SM00091">
    <property type="entry name" value="PAS"/>
    <property type="match status" value="1"/>
</dbReference>
<dbReference type="PANTHER" id="PTHR24421:SF37">
    <property type="entry name" value="SENSOR HISTIDINE KINASE NARS"/>
    <property type="match status" value="1"/>
</dbReference>
<protein>
    <recommendedName>
        <fullName evidence="17">PAS domain-containing protein</fullName>
    </recommendedName>
</protein>
<evidence type="ECO:0000313" key="14">
    <source>
        <dbReference type="EMBL" id="OAD40398.1"/>
    </source>
</evidence>
<keyword evidence="4 10" id="KW-0812">Transmembrane</keyword>
<dbReference type="GO" id="GO:0046983">
    <property type="term" value="F:protein dimerization activity"/>
    <property type="evidence" value="ECO:0007669"/>
    <property type="project" value="InterPro"/>
</dbReference>
<gene>
    <name evidence="13" type="ORF">LPB072_06400</name>
    <name evidence="14" type="ORF">LPB72_15885</name>
</gene>
<dbReference type="KEGG" id="hyl:LPB072_06400"/>
<dbReference type="InterPro" id="IPR000014">
    <property type="entry name" value="PAS"/>
</dbReference>
<evidence type="ECO:0008006" key="17">
    <source>
        <dbReference type="Google" id="ProtNLM"/>
    </source>
</evidence>
<comment type="subcellular location">
    <subcellularLocation>
        <location evidence="1">Cell membrane</location>
        <topology evidence="1">Multi-pass membrane protein</topology>
    </subcellularLocation>
</comment>
<reference evidence="14 15" key="1">
    <citation type="submission" date="2016-02" db="EMBL/GenBank/DDBJ databases">
        <title>Draft genome sequence of Hydrogenophaga sp. LPB0072.</title>
        <authorList>
            <person name="Shin S.-K."/>
            <person name="Yi H."/>
        </authorList>
    </citation>
    <scope>NUCLEOTIDE SEQUENCE [LARGE SCALE GENOMIC DNA]</scope>
    <source>
        <strain evidence="14 15">LPB0072</strain>
    </source>
</reference>
<dbReference type="Proteomes" id="UP000185680">
    <property type="component" value="Chromosome"/>
</dbReference>
<dbReference type="RefSeq" id="WP_066092906.1">
    <property type="nucleotide sequence ID" value="NZ_LVWD01000030.1"/>
</dbReference>
<feature type="coiled-coil region" evidence="9">
    <location>
        <begin position="487"/>
        <end position="514"/>
    </location>
</feature>
<accession>A0A167H6S1</accession>
<dbReference type="GO" id="GO:0005886">
    <property type="term" value="C:plasma membrane"/>
    <property type="evidence" value="ECO:0007669"/>
    <property type="project" value="UniProtKB-SubCell"/>
</dbReference>
<dbReference type="PROSITE" id="PS50112">
    <property type="entry name" value="PAS"/>
    <property type="match status" value="1"/>
</dbReference>
<keyword evidence="2" id="KW-1003">Cell membrane</keyword>
<name>A0A167H6S1_9BURK</name>
<evidence type="ECO:0000256" key="4">
    <source>
        <dbReference type="ARBA" id="ARBA00022692"/>
    </source>
</evidence>
<dbReference type="Gene3D" id="3.30.565.10">
    <property type="entry name" value="Histidine kinase-like ATPase, C-terminal domain"/>
    <property type="match status" value="1"/>
</dbReference>
<dbReference type="GO" id="GO:0000155">
    <property type="term" value="F:phosphorelay sensor kinase activity"/>
    <property type="evidence" value="ECO:0007669"/>
    <property type="project" value="InterPro"/>
</dbReference>
<evidence type="ECO:0000256" key="1">
    <source>
        <dbReference type="ARBA" id="ARBA00004651"/>
    </source>
</evidence>
<keyword evidence="3" id="KW-0808">Transferase</keyword>
<dbReference type="SUPFAM" id="SSF55874">
    <property type="entry name" value="ATPase domain of HSP90 chaperone/DNA topoisomerase II/histidine kinase"/>
    <property type="match status" value="1"/>
</dbReference>
<dbReference type="Pfam" id="PF08448">
    <property type="entry name" value="PAS_4"/>
    <property type="match status" value="1"/>
</dbReference>
<dbReference type="InterPro" id="IPR036890">
    <property type="entry name" value="HATPase_C_sf"/>
</dbReference>
<dbReference type="InterPro" id="IPR000700">
    <property type="entry name" value="PAS-assoc_C"/>
</dbReference>
<dbReference type="CDD" id="cd00130">
    <property type="entry name" value="PAS"/>
    <property type="match status" value="1"/>
</dbReference>
<dbReference type="CDD" id="cd16917">
    <property type="entry name" value="HATPase_UhpB-NarQ-NarX-like"/>
    <property type="match status" value="1"/>
</dbReference>
<keyword evidence="6 10" id="KW-1133">Transmembrane helix</keyword>
<evidence type="ECO:0000256" key="5">
    <source>
        <dbReference type="ARBA" id="ARBA00022777"/>
    </source>
</evidence>
<dbReference type="Pfam" id="PF07730">
    <property type="entry name" value="HisKA_3"/>
    <property type="match status" value="1"/>
</dbReference>
<dbReference type="PROSITE" id="PS50113">
    <property type="entry name" value="PAC"/>
    <property type="match status" value="1"/>
</dbReference>
<evidence type="ECO:0000259" key="12">
    <source>
        <dbReference type="PROSITE" id="PS50113"/>
    </source>
</evidence>
<reference evidence="13 16" key="2">
    <citation type="submission" date="2016-10" db="EMBL/GenBank/DDBJ databases">
        <title>Hydorgenophaga sp. LPB0072 isolated from gastropod.</title>
        <authorList>
            <person name="Kim E."/>
            <person name="Yi H."/>
        </authorList>
    </citation>
    <scope>NUCLEOTIDE SEQUENCE [LARGE SCALE GENOMIC DNA]</scope>
    <source>
        <strain evidence="13 16">LPB0072</strain>
    </source>
</reference>
<evidence type="ECO:0000313" key="15">
    <source>
        <dbReference type="Proteomes" id="UP000185657"/>
    </source>
</evidence>
<dbReference type="InterPro" id="IPR035965">
    <property type="entry name" value="PAS-like_dom_sf"/>
</dbReference>
<dbReference type="EMBL" id="CP017476">
    <property type="protein sequence ID" value="AOW12530.1"/>
    <property type="molecule type" value="Genomic_DNA"/>
</dbReference>
<dbReference type="EMBL" id="LVWD01000030">
    <property type="protein sequence ID" value="OAD40398.1"/>
    <property type="molecule type" value="Genomic_DNA"/>
</dbReference>
<dbReference type="InterPro" id="IPR011712">
    <property type="entry name" value="Sig_transdc_His_kin_sub3_dim/P"/>
</dbReference>
<dbReference type="InterPro" id="IPR050482">
    <property type="entry name" value="Sensor_HK_TwoCompSys"/>
</dbReference>
<keyword evidence="7" id="KW-0902">Two-component regulatory system</keyword>
<evidence type="ECO:0000256" key="10">
    <source>
        <dbReference type="SAM" id="Phobius"/>
    </source>
</evidence>
<dbReference type="AlphaFoldDB" id="A0A167H6S1"/>
<evidence type="ECO:0000313" key="13">
    <source>
        <dbReference type="EMBL" id="AOW12530.1"/>
    </source>
</evidence>
<feature type="transmembrane region" description="Helical" evidence="10">
    <location>
        <begin position="299"/>
        <end position="317"/>
    </location>
</feature>
<dbReference type="InterPro" id="IPR003594">
    <property type="entry name" value="HATPase_dom"/>
</dbReference>
<evidence type="ECO:0000256" key="6">
    <source>
        <dbReference type="ARBA" id="ARBA00022989"/>
    </source>
</evidence>
<keyword evidence="15" id="KW-1185">Reference proteome</keyword>
<evidence type="ECO:0000256" key="2">
    <source>
        <dbReference type="ARBA" id="ARBA00022475"/>
    </source>
</evidence>
<evidence type="ECO:0000256" key="3">
    <source>
        <dbReference type="ARBA" id="ARBA00022679"/>
    </source>
</evidence>
<proteinExistence type="predicted"/>
<keyword evidence="5" id="KW-0418">Kinase</keyword>
<evidence type="ECO:0000259" key="11">
    <source>
        <dbReference type="PROSITE" id="PS50112"/>
    </source>
</evidence>
<dbReference type="SMART" id="SM00387">
    <property type="entry name" value="HATPase_c"/>
    <property type="match status" value="1"/>
</dbReference>
<dbReference type="STRING" id="1763535.LPB072_06400"/>
<feature type="transmembrane region" description="Helical" evidence="10">
    <location>
        <begin position="20"/>
        <end position="44"/>
    </location>
</feature>
<dbReference type="Gene3D" id="3.30.450.20">
    <property type="entry name" value="PAS domain"/>
    <property type="match status" value="1"/>
</dbReference>
<dbReference type="Gene3D" id="1.20.5.1930">
    <property type="match status" value="1"/>
</dbReference>
<dbReference type="NCBIfam" id="TIGR00229">
    <property type="entry name" value="sensory_box"/>
    <property type="match status" value="1"/>
</dbReference>
<evidence type="ECO:0000256" key="9">
    <source>
        <dbReference type="SAM" id="Coils"/>
    </source>
</evidence>
<keyword evidence="8 10" id="KW-0472">Membrane</keyword>
<evidence type="ECO:0000256" key="7">
    <source>
        <dbReference type="ARBA" id="ARBA00023012"/>
    </source>
</evidence>
<dbReference type="Proteomes" id="UP000185657">
    <property type="component" value="Unassembled WGS sequence"/>
</dbReference>
<dbReference type="PANTHER" id="PTHR24421">
    <property type="entry name" value="NITRATE/NITRITE SENSOR PROTEIN NARX-RELATED"/>
    <property type="match status" value="1"/>
</dbReference>
<evidence type="ECO:0000256" key="8">
    <source>
        <dbReference type="ARBA" id="ARBA00023136"/>
    </source>
</evidence>
<keyword evidence="9" id="KW-0175">Coiled coil</keyword>
<dbReference type="InterPro" id="IPR013656">
    <property type="entry name" value="PAS_4"/>
</dbReference>
<evidence type="ECO:0000313" key="16">
    <source>
        <dbReference type="Proteomes" id="UP000185680"/>
    </source>
</evidence>
<feature type="domain" description="PAC" evidence="12">
    <location>
        <begin position="444"/>
        <end position="496"/>
    </location>
</feature>
<organism evidence="13 16">
    <name type="scientific">Hydrogenophaga crassostreae</name>
    <dbReference type="NCBI Taxonomy" id="1763535"/>
    <lineage>
        <taxon>Bacteria</taxon>
        <taxon>Pseudomonadati</taxon>
        <taxon>Pseudomonadota</taxon>
        <taxon>Betaproteobacteria</taxon>
        <taxon>Burkholderiales</taxon>
        <taxon>Comamonadaceae</taxon>
        <taxon>Hydrogenophaga</taxon>
    </lineage>
</organism>